<evidence type="ECO:0000313" key="10">
    <source>
        <dbReference type="Proteomes" id="UP000321306"/>
    </source>
</evidence>
<keyword evidence="4" id="KW-1134">Transmembrane beta strand</keyword>
<dbReference type="AlphaFoldDB" id="A0A511MZK3"/>
<evidence type="ECO:0000256" key="3">
    <source>
        <dbReference type="ARBA" id="ARBA00022448"/>
    </source>
</evidence>
<gene>
    <name evidence="9" type="ORF">DC3_13130</name>
</gene>
<evidence type="ECO:0000256" key="1">
    <source>
        <dbReference type="ARBA" id="ARBA00004442"/>
    </source>
</evidence>
<dbReference type="GO" id="GO:0015562">
    <property type="term" value="F:efflux transmembrane transporter activity"/>
    <property type="evidence" value="ECO:0007669"/>
    <property type="project" value="InterPro"/>
</dbReference>
<reference evidence="9 10" key="1">
    <citation type="submission" date="2019-07" db="EMBL/GenBank/DDBJ databases">
        <title>Whole genome shotgun sequence of Deinococcus cellulosilyticus NBRC 106333.</title>
        <authorList>
            <person name="Hosoyama A."/>
            <person name="Uohara A."/>
            <person name="Ohji S."/>
            <person name="Ichikawa N."/>
        </authorList>
    </citation>
    <scope>NUCLEOTIDE SEQUENCE [LARGE SCALE GENOMIC DNA]</scope>
    <source>
        <strain evidence="9 10">NBRC 106333</strain>
    </source>
</reference>
<dbReference type="PANTHER" id="PTHR30026">
    <property type="entry name" value="OUTER MEMBRANE PROTEIN TOLC"/>
    <property type="match status" value="1"/>
</dbReference>
<accession>A0A511MZK3</accession>
<protein>
    <recommendedName>
        <fullName evidence="11">Outer membrane efflux protein</fullName>
    </recommendedName>
</protein>
<sequence>MRRLILITLGLLGGALATPITLDAALQVPTSATRTAALKLQRAELTYQKALVQVQPSVSLSGNLNLTGHFDSKTDTTSGTLSGKASWDVAPWANAPLNLQSAERALQQARWDAQTALGQAKVQVMEQYFQVETAREQVDAARLQLQQAELALQTAEKRLLLGQATRDTLENARLNVLKAQNTLKSSQGTLQGALQSLSLLLGRDVQDGDTLTPDLSLPAFAGPEVLLRKADQHPNVQKAKLSLQDSEDAIAAQQLQSALPDLTVTGKFGQLSGGWNVSTDFALKSGSVGMSASYPVGSSGTGGLGYSVGVQLNVPLDPTRPYTLQNLMAQRDLQLLAVEDALNTVKQDITTQYHSYLQRVQQVEEGTLQVRHAGQGLEIQQKRLSLGLITPAELLDAEIRLQSARFNLVQARRNAYLQAFKLRLATGESL</sequence>
<dbReference type="GO" id="GO:1990281">
    <property type="term" value="C:efflux pump complex"/>
    <property type="evidence" value="ECO:0007669"/>
    <property type="project" value="TreeGrafter"/>
</dbReference>
<dbReference type="GO" id="GO:0009279">
    <property type="term" value="C:cell outer membrane"/>
    <property type="evidence" value="ECO:0007669"/>
    <property type="project" value="UniProtKB-SubCell"/>
</dbReference>
<evidence type="ECO:0000256" key="6">
    <source>
        <dbReference type="ARBA" id="ARBA00023136"/>
    </source>
</evidence>
<evidence type="ECO:0000256" key="5">
    <source>
        <dbReference type="ARBA" id="ARBA00022692"/>
    </source>
</evidence>
<evidence type="ECO:0000256" key="8">
    <source>
        <dbReference type="SAM" id="Coils"/>
    </source>
</evidence>
<evidence type="ECO:0000256" key="7">
    <source>
        <dbReference type="ARBA" id="ARBA00023237"/>
    </source>
</evidence>
<dbReference type="InterPro" id="IPR003423">
    <property type="entry name" value="OMP_efflux"/>
</dbReference>
<keyword evidence="8" id="KW-0175">Coiled coil</keyword>
<dbReference type="SUPFAM" id="SSF56954">
    <property type="entry name" value="Outer membrane efflux proteins (OEP)"/>
    <property type="match status" value="1"/>
</dbReference>
<evidence type="ECO:0000256" key="4">
    <source>
        <dbReference type="ARBA" id="ARBA00022452"/>
    </source>
</evidence>
<keyword evidence="5" id="KW-0812">Transmembrane</keyword>
<keyword evidence="7" id="KW-0998">Cell outer membrane</keyword>
<keyword evidence="10" id="KW-1185">Reference proteome</keyword>
<organism evidence="9 10">
    <name type="scientific">Deinococcus cellulosilyticus (strain DSM 18568 / NBRC 106333 / KACC 11606 / 5516J-15)</name>
    <dbReference type="NCBI Taxonomy" id="1223518"/>
    <lineage>
        <taxon>Bacteria</taxon>
        <taxon>Thermotogati</taxon>
        <taxon>Deinococcota</taxon>
        <taxon>Deinococci</taxon>
        <taxon>Deinococcales</taxon>
        <taxon>Deinococcaceae</taxon>
        <taxon>Deinococcus</taxon>
    </lineage>
</organism>
<dbReference type="Gene3D" id="1.20.1600.10">
    <property type="entry name" value="Outer membrane efflux proteins (OEP)"/>
    <property type="match status" value="1"/>
</dbReference>
<dbReference type="PANTHER" id="PTHR30026:SF20">
    <property type="entry name" value="OUTER MEMBRANE PROTEIN TOLC"/>
    <property type="match status" value="1"/>
</dbReference>
<comment type="subcellular location">
    <subcellularLocation>
        <location evidence="1">Cell outer membrane</location>
    </subcellularLocation>
</comment>
<proteinExistence type="inferred from homology"/>
<comment type="similarity">
    <text evidence="2">Belongs to the outer membrane factor (OMF) (TC 1.B.17) family.</text>
</comment>
<dbReference type="Proteomes" id="UP000321306">
    <property type="component" value="Unassembled WGS sequence"/>
</dbReference>
<dbReference type="GO" id="GO:0015288">
    <property type="term" value="F:porin activity"/>
    <property type="evidence" value="ECO:0007669"/>
    <property type="project" value="TreeGrafter"/>
</dbReference>
<evidence type="ECO:0000256" key="2">
    <source>
        <dbReference type="ARBA" id="ARBA00007613"/>
    </source>
</evidence>
<dbReference type="RefSeq" id="WP_146883181.1">
    <property type="nucleotide sequence ID" value="NZ_BJXB01000004.1"/>
</dbReference>
<evidence type="ECO:0008006" key="11">
    <source>
        <dbReference type="Google" id="ProtNLM"/>
    </source>
</evidence>
<comment type="caution">
    <text evidence="9">The sequence shown here is derived from an EMBL/GenBank/DDBJ whole genome shotgun (WGS) entry which is preliminary data.</text>
</comment>
<dbReference type="OrthoDB" id="63572at2"/>
<feature type="coiled-coil region" evidence="8">
    <location>
        <begin position="131"/>
        <end position="158"/>
    </location>
</feature>
<evidence type="ECO:0000313" key="9">
    <source>
        <dbReference type="EMBL" id="GEM45678.1"/>
    </source>
</evidence>
<dbReference type="InterPro" id="IPR051906">
    <property type="entry name" value="TolC-like"/>
</dbReference>
<dbReference type="EMBL" id="BJXB01000004">
    <property type="protein sequence ID" value="GEM45678.1"/>
    <property type="molecule type" value="Genomic_DNA"/>
</dbReference>
<dbReference type="Pfam" id="PF02321">
    <property type="entry name" value="OEP"/>
    <property type="match status" value="2"/>
</dbReference>
<keyword evidence="6" id="KW-0472">Membrane</keyword>
<keyword evidence="3" id="KW-0813">Transport</keyword>
<name>A0A511MZK3_DEIC1</name>